<sequence>MESSSLCGPSLCLGTFVFAGWLLYQTGFLSLGQDFFYACLVFCPDPFSIQPAKSPGCLSQVHSNPFRSVPVCRPVSGVAASLDDSPFAF</sequence>
<reference evidence="1" key="1">
    <citation type="submission" date="2018-11" db="EMBL/GenBank/DDBJ databases">
        <authorList>
            <consortium name="Pathogen Informatics"/>
        </authorList>
    </citation>
    <scope>NUCLEOTIDE SEQUENCE</scope>
</reference>
<gene>
    <name evidence="1" type="ORF">PXEA_LOCUS392</name>
</gene>
<accession>A0A448WAC6</accession>
<evidence type="ECO:0000313" key="2">
    <source>
        <dbReference type="Proteomes" id="UP000784294"/>
    </source>
</evidence>
<dbReference type="EMBL" id="CAAALY010000703">
    <property type="protein sequence ID" value="VEL06952.1"/>
    <property type="molecule type" value="Genomic_DNA"/>
</dbReference>
<dbReference type="Proteomes" id="UP000784294">
    <property type="component" value="Unassembled WGS sequence"/>
</dbReference>
<name>A0A448WAC6_9PLAT</name>
<evidence type="ECO:0000313" key="1">
    <source>
        <dbReference type="EMBL" id="VEL06952.1"/>
    </source>
</evidence>
<protein>
    <submittedName>
        <fullName evidence="1">Uncharacterized protein</fullName>
    </submittedName>
</protein>
<keyword evidence="2" id="KW-1185">Reference proteome</keyword>
<proteinExistence type="predicted"/>
<comment type="caution">
    <text evidence="1">The sequence shown here is derived from an EMBL/GenBank/DDBJ whole genome shotgun (WGS) entry which is preliminary data.</text>
</comment>
<organism evidence="1 2">
    <name type="scientific">Protopolystoma xenopodis</name>
    <dbReference type="NCBI Taxonomy" id="117903"/>
    <lineage>
        <taxon>Eukaryota</taxon>
        <taxon>Metazoa</taxon>
        <taxon>Spiralia</taxon>
        <taxon>Lophotrochozoa</taxon>
        <taxon>Platyhelminthes</taxon>
        <taxon>Monogenea</taxon>
        <taxon>Polyopisthocotylea</taxon>
        <taxon>Polystomatidea</taxon>
        <taxon>Polystomatidae</taxon>
        <taxon>Protopolystoma</taxon>
    </lineage>
</organism>
<dbReference type="AlphaFoldDB" id="A0A448WAC6"/>